<keyword evidence="3" id="KW-1185">Reference proteome</keyword>
<evidence type="ECO:0000313" key="3">
    <source>
        <dbReference type="Proteomes" id="UP000005408"/>
    </source>
</evidence>
<sequence>MNVGFYDTVMASNEVPIQEEVKVSEEKSNSSGKDKQEEISVVPSQTPAEIPMQDMKSSENGAFIDEGHQGECIPAISYHDILPELLLRAESKETAPQYSRFGTLIEKANQWLKENPERMLWKCETVIMKLKSEDEVDTESVYYMESAYGTNVFLMVLRLWLVPRPSPDIPVGEIGYTSALPGRQTSIMQGQYESNIQVSEGVRLPEMITNLNKQMMKSPLPGSILNMETVIYRVSTNFGEILSVDPDETCWAENGSKARAFVHGLRIFYIVGKPQYCTIGFHDEQPDIADNSFGTSFKFLPFRRAVAKMGIWLRKQRNIRMLNLQTVNVRCGLDSKGFIKIEHEECSSSEPAHVETRYCKILRTFYQVNSSKSDESPYQSLKISTRLFVPVRVYSRDFESWSKTMMRLNKWMNYTKVPPFGVETVQYQFYIDGDSTPTLEDKVENSVRRNLGRYHLSTVRMYFPSEFEEPPVEVSPEVDAGYYSSWGCSIS</sequence>
<dbReference type="Proteomes" id="UP000005408">
    <property type="component" value="Unassembled WGS sequence"/>
</dbReference>
<protein>
    <submittedName>
        <fullName evidence="2">Uncharacterized protein</fullName>
    </submittedName>
</protein>
<reference evidence="2" key="1">
    <citation type="submission" date="2022-08" db="UniProtKB">
        <authorList>
            <consortium name="EnsemblMetazoa"/>
        </authorList>
    </citation>
    <scope>IDENTIFICATION</scope>
    <source>
        <strain evidence="2">05x7-T-G4-1.051#20</strain>
    </source>
</reference>
<feature type="region of interest" description="Disordered" evidence="1">
    <location>
        <begin position="20"/>
        <end position="46"/>
    </location>
</feature>
<name>A0A8W8LDY3_MAGGI</name>
<evidence type="ECO:0000256" key="1">
    <source>
        <dbReference type="SAM" id="MobiDB-lite"/>
    </source>
</evidence>
<dbReference type="AlphaFoldDB" id="A0A8W8LDY3"/>
<organism evidence="2 3">
    <name type="scientific">Magallana gigas</name>
    <name type="common">Pacific oyster</name>
    <name type="synonym">Crassostrea gigas</name>
    <dbReference type="NCBI Taxonomy" id="29159"/>
    <lineage>
        <taxon>Eukaryota</taxon>
        <taxon>Metazoa</taxon>
        <taxon>Spiralia</taxon>
        <taxon>Lophotrochozoa</taxon>
        <taxon>Mollusca</taxon>
        <taxon>Bivalvia</taxon>
        <taxon>Autobranchia</taxon>
        <taxon>Pteriomorphia</taxon>
        <taxon>Ostreida</taxon>
        <taxon>Ostreoidea</taxon>
        <taxon>Ostreidae</taxon>
        <taxon>Magallana</taxon>
    </lineage>
</organism>
<feature type="compositionally biased region" description="Basic and acidic residues" evidence="1">
    <location>
        <begin position="20"/>
        <end position="38"/>
    </location>
</feature>
<dbReference type="EnsemblMetazoa" id="G27556.1">
    <property type="protein sequence ID" value="G27556.1:cds"/>
    <property type="gene ID" value="G27556"/>
</dbReference>
<accession>A0A8W8LDY3</accession>
<proteinExistence type="predicted"/>
<evidence type="ECO:0000313" key="2">
    <source>
        <dbReference type="EnsemblMetazoa" id="G27556.1:cds"/>
    </source>
</evidence>